<name>A0A1X7LPB0_9BACL</name>
<keyword evidence="3" id="KW-1185">Reference proteome</keyword>
<evidence type="ECO:0000313" key="3">
    <source>
        <dbReference type="Proteomes" id="UP000193834"/>
    </source>
</evidence>
<dbReference type="InterPro" id="IPR043751">
    <property type="entry name" value="DUF5696"/>
</dbReference>
<proteinExistence type="predicted"/>
<gene>
    <name evidence="2" type="ORF">SAMN06295960_3973</name>
</gene>
<sequence length="900" mass="100403">MRKRTKYMILLATSLILAAGIGGGWAGGLMMGGTAPLLDSSGGEEGVAGNRSTMSTLAKEAAPSDEWPAEGVLPDAASADEGSERKAALPSGKKASAVTTAAAAEVPMGTALITENAYLQLYLNKKTTEVVVRDKRTAELWSTNPADRDQDKIAKAMNRSDLDSQLILSYFNDKGYESLINNASESIEKGQFEIEELAHGVKIIYEIGSSEKGLGAIPQVISKERFEERILNQIEDEQARSRLRNRFFFNEAKQQYERKEMQDYIVKDVVAILESIGYTADEAKQDSASADEESSIKESAAPRFIIPIVYELNEDQLLARIDTAGVQDTEAFPLHKITLLPFFGAAGLDDEGYMFVPDGSGALIDLNQNHAGARAYELPLYGEDATLKSNESLQPQYAERSRLPVFGMKRGNQAMLAIIEEGDAQASIFAEPSGRLNSYNRISASFGMRNMESVQFRAGSVARQIPKYSSMYSQGIAVRYSFLSGEQADYVGMAEQYRQYLIERHGMKRIQENGELPFVLELVGGIPVRKTFLGIPYESVEPVTTFDEAIDILKQLQQKGIKRIQLKYSGWFNEGYYHTLPSRIKPDRVLGGTEGLQKLIQYAKEHQIEWFMDTAFQRVYEKGKGFKADRDGARFLNRKAASKKNVDLVTTNQGERLYYVLAPDKLLSVVDHFIQSVMPYQVRSISLRDLGEDLNSSVSDKKTTTRQETLSIVTDSLQRLKEQMDHLMISGGNAYSIPYASTIVDAPLTSSRFNIESEEIPFYSIVVHGYVDHAGKPLNLERDQDPRTSMLRMLETGSLPAYQWFYEDPSVIRDTKLNDLYSASYVNWMDEASAIYQEVSAVLQAVQNEPIIHHRKLQEQVYETTFANELRILVNYNREAVTIDGITIEALGYRTDGGGA</sequence>
<dbReference type="RefSeq" id="WP_085497183.1">
    <property type="nucleotide sequence ID" value="NZ_FXAZ01000006.1"/>
</dbReference>
<evidence type="ECO:0000256" key="1">
    <source>
        <dbReference type="SAM" id="MobiDB-lite"/>
    </source>
</evidence>
<evidence type="ECO:0000313" key="2">
    <source>
        <dbReference type="EMBL" id="SMG55711.1"/>
    </source>
</evidence>
<dbReference type="SUPFAM" id="SSF51445">
    <property type="entry name" value="(Trans)glycosidases"/>
    <property type="match status" value="1"/>
</dbReference>
<dbReference type="Proteomes" id="UP000193834">
    <property type="component" value="Unassembled WGS sequence"/>
</dbReference>
<protein>
    <submittedName>
        <fullName evidence="2">Uncharacterized protein</fullName>
    </submittedName>
</protein>
<accession>A0A1X7LPB0</accession>
<organism evidence="2 3">
    <name type="scientific">Paenibacillus aquistagni</name>
    <dbReference type="NCBI Taxonomy" id="1852522"/>
    <lineage>
        <taxon>Bacteria</taxon>
        <taxon>Bacillati</taxon>
        <taxon>Bacillota</taxon>
        <taxon>Bacilli</taxon>
        <taxon>Bacillales</taxon>
        <taxon>Paenibacillaceae</taxon>
        <taxon>Paenibacillus</taxon>
    </lineage>
</organism>
<dbReference type="STRING" id="1852522.SAMN06295960_3973"/>
<feature type="region of interest" description="Disordered" evidence="1">
    <location>
        <begin position="61"/>
        <end position="94"/>
    </location>
</feature>
<dbReference type="Pfam" id="PF18952">
    <property type="entry name" value="DUF5696"/>
    <property type="match status" value="1"/>
</dbReference>
<dbReference type="InterPro" id="IPR017853">
    <property type="entry name" value="GH"/>
</dbReference>
<dbReference type="Gene3D" id="3.20.20.80">
    <property type="entry name" value="Glycosidases"/>
    <property type="match status" value="1"/>
</dbReference>
<dbReference type="AlphaFoldDB" id="A0A1X7LPB0"/>
<dbReference type="EMBL" id="FXAZ01000006">
    <property type="protein sequence ID" value="SMG55711.1"/>
    <property type="molecule type" value="Genomic_DNA"/>
</dbReference>
<reference evidence="2 3" key="1">
    <citation type="submission" date="2017-04" db="EMBL/GenBank/DDBJ databases">
        <authorList>
            <person name="Afonso C.L."/>
            <person name="Miller P.J."/>
            <person name="Scott M.A."/>
            <person name="Spackman E."/>
            <person name="Goraichik I."/>
            <person name="Dimitrov K.M."/>
            <person name="Suarez D.L."/>
            <person name="Swayne D.E."/>
        </authorList>
    </citation>
    <scope>NUCLEOTIDE SEQUENCE [LARGE SCALE GENOMIC DNA]</scope>
    <source>
        <strain evidence="2 3">11</strain>
    </source>
</reference>
<dbReference type="OrthoDB" id="9793135at2"/>